<feature type="coiled-coil region" evidence="1">
    <location>
        <begin position="137"/>
        <end position="164"/>
    </location>
</feature>
<dbReference type="AlphaFoldDB" id="A0A0K0ERH0"/>
<organism evidence="3">
    <name type="scientific">Strongyloides stercoralis</name>
    <name type="common">Threadworm</name>
    <dbReference type="NCBI Taxonomy" id="6248"/>
    <lineage>
        <taxon>Eukaryota</taxon>
        <taxon>Metazoa</taxon>
        <taxon>Ecdysozoa</taxon>
        <taxon>Nematoda</taxon>
        <taxon>Chromadorea</taxon>
        <taxon>Rhabditida</taxon>
        <taxon>Tylenchina</taxon>
        <taxon>Panagrolaimomorpha</taxon>
        <taxon>Strongyloidoidea</taxon>
        <taxon>Strongyloididae</taxon>
        <taxon>Strongyloides</taxon>
    </lineage>
</organism>
<evidence type="ECO:0000256" key="1">
    <source>
        <dbReference type="SAM" id="Coils"/>
    </source>
</evidence>
<accession>A0A0K0ERH0</accession>
<dbReference type="WBParaSite" id="SSTP_0001205000.1">
    <property type="protein sequence ID" value="SSTP_0001205000.1"/>
    <property type="gene ID" value="SSTP_0001205000"/>
</dbReference>
<protein>
    <submittedName>
        <fullName evidence="3">CFAP91 domain-containing protein</fullName>
    </submittedName>
</protein>
<proteinExistence type="predicted"/>
<evidence type="ECO:0000313" key="3">
    <source>
        <dbReference type="WBParaSite" id="SSTP_0001205000.1"/>
    </source>
</evidence>
<evidence type="ECO:0000313" key="2">
    <source>
        <dbReference type="Proteomes" id="UP000035681"/>
    </source>
</evidence>
<keyword evidence="2" id="KW-1185">Reference proteome</keyword>
<feature type="coiled-coil region" evidence="1">
    <location>
        <begin position="397"/>
        <end position="459"/>
    </location>
</feature>
<reference evidence="3" key="1">
    <citation type="submission" date="2015-08" db="UniProtKB">
        <authorList>
            <consortium name="WormBaseParasite"/>
        </authorList>
    </citation>
    <scope>IDENTIFICATION</scope>
</reference>
<dbReference type="WBParaSite" id="TCONS_00000739.p1">
    <property type="protein sequence ID" value="TCONS_00000739.p1"/>
    <property type="gene ID" value="XLOC_000712"/>
</dbReference>
<name>A0A0K0ERH0_STRER</name>
<dbReference type="Proteomes" id="UP000035681">
    <property type="component" value="Unplaced"/>
</dbReference>
<sequence length="575" mass="68366">MLSEPLIKYNNKSDMKLLRSSILPTNEVNIYVEPYYKSKLLYGQNTTYTSSIISINECQKNYFTTNLDKKKSYKTINDSYFIDKDKFNNLQLIDSNRWNEINQKKKGRKQIMIHNTYIKIEKPLNLMNDPRVFRGSVIAKQREYQKLRREIEERKQEEIKYKTNILKSKLEKSFREQNNYLKNLNGIDNYKKDDYQSNYVNLNSSKNLPKVNGPLGVTRRFFDIDEKISKEKNHLNFDNINKREYRKGKKFETISNNKSKLLPLRDEIKHRSLSAEYGRIHKLRKENYSYNKHKPSFSNVKFVPIEQNLEYDKNSSNNIPTKVVPTISNNRRIADNKLSSYGRKKVFVNNDNVPNNSLSTPISYVDGEVQTQEDPEEFILSLARELSTNAILTSLTNLKSEEEIEKLKKDKISITNNLIKKHTEIIDLEKIIYEKNNKEENLLRQRDEMMELIKILESRKMAYFTVNEAIENAITNLLDQDMIKETPKFRSIANDTSELEKNQKKYKMAFKEIEFDFMPWILKRAEKVAFQQKAEKELRKAMFSEYDVVRKEAKMALREFIKDVEKLHYKPYKFK</sequence>
<keyword evidence="1" id="KW-0175">Coiled coil</keyword>